<dbReference type="EMBL" id="CCDP010000001">
    <property type="protein sequence ID" value="CDQ39941.1"/>
    <property type="molecule type" value="Genomic_DNA"/>
</dbReference>
<evidence type="ECO:0000313" key="1">
    <source>
        <dbReference type="EMBL" id="CDQ39941.1"/>
    </source>
</evidence>
<comment type="caution">
    <text evidence="1">The sequence shown here is derived from an EMBL/GenBank/DDBJ whole genome shotgun (WGS) entry which is preliminary data.</text>
</comment>
<proteinExistence type="predicted"/>
<evidence type="ECO:0000313" key="2">
    <source>
        <dbReference type="Proteomes" id="UP000028875"/>
    </source>
</evidence>
<dbReference type="Proteomes" id="UP000028875">
    <property type="component" value="Unassembled WGS sequence"/>
</dbReference>
<keyword evidence="2" id="KW-1185">Reference proteome</keyword>
<protein>
    <submittedName>
        <fullName evidence="1">Uncharacterized protein</fullName>
    </submittedName>
</protein>
<sequence>MLNIGSLLLVLIAWILPIVNMAKYNNNDFQKWAIVSLK</sequence>
<gene>
    <name evidence="1" type="ORF">BN990_02258</name>
</gene>
<dbReference type="STRING" id="1462526.BN990_02258"/>
<name>A0A024QDC0_9BACI</name>
<dbReference type="AlphaFoldDB" id="A0A024QDC0"/>
<accession>A0A024QDC0</accession>
<reference evidence="2" key="2">
    <citation type="submission" date="2014-05" db="EMBL/GenBank/DDBJ databases">
        <title>Draft genome sequence of Virgibacillus massiliensis Vm-5.</title>
        <authorList>
            <person name="Khelaifia S."/>
            <person name="Croce O."/>
            <person name="Lagier J.C."/>
            <person name="Raoult D."/>
        </authorList>
    </citation>
    <scope>NUCLEOTIDE SEQUENCE [LARGE SCALE GENOMIC DNA]</scope>
    <source>
        <strain evidence="2">Vm-5</strain>
    </source>
</reference>
<organism evidence="1 2">
    <name type="scientific">Virgibacillus massiliensis</name>
    <dbReference type="NCBI Taxonomy" id="1462526"/>
    <lineage>
        <taxon>Bacteria</taxon>
        <taxon>Bacillati</taxon>
        <taxon>Bacillota</taxon>
        <taxon>Bacilli</taxon>
        <taxon>Bacillales</taxon>
        <taxon>Bacillaceae</taxon>
        <taxon>Virgibacillus</taxon>
    </lineage>
</organism>
<reference evidence="1 2" key="1">
    <citation type="submission" date="2014-03" db="EMBL/GenBank/DDBJ databases">
        <authorList>
            <person name="Urmite Genomes U."/>
        </authorList>
    </citation>
    <scope>NUCLEOTIDE SEQUENCE [LARGE SCALE GENOMIC DNA]</scope>
    <source>
        <strain evidence="1 2">Vm-5</strain>
    </source>
</reference>